<gene>
    <name evidence="2" type="ORF">AVEN_66649_1</name>
</gene>
<name>A0A4Y2PJH5_ARAVE</name>
<evidence type="ECO:0000313" key="2">
    <source>
        <dbReference type="EMBL" id="GBN50670.1"/>
    </source>
</evidence>
<feature type="transmembrane region" description="Helical" evidence="1">
    <location>
        <begin position="61"/>
        <end position="80"/>
    </location>
</feature>
<sequence length="441" mass="50059">MRRRRSSYTFKVDDLSINNGTTTLCFNRHIIIILRLFAIFGIDITMSTKVNRSKISKMAKILHRWVMSILMCYCLAARLYKASRPNVPLMLSLSESVGTASSVVIRFSILFNKFSIAKIIRSLMKTALEFTRTPQSSYIKKERFFFGFGLCGIALPFCLSITKALSELKSTKGFQTYKNAYLFTANASNQTTSSTMSVAFVWSLHLLYIANLYGVPGLALLLCCTVCQTVAFFLLDFSNRVKERCHADEIQQNFTRNAIFYLRKMRFLVTGTESALSPILLFLYSYLLCSLFYLVSLTNIQENNRNCVVFKRLANNPRCYSKFNTEYSIQKRNKRNLTDSIDEGNLGWVSGFSGAHKSWKARRVSFTNFRTFSWDLVRENVLPIQPIITPHIFGTLGLVADKSKTPFGRWINWVCPVTSSGSSVARLQVNYTATIASGTDG</sequence>
<dbReference type="AlphaFoldDB" id="A0A4Y2PJH5"/>
<comment type="caution">
    <text evidence="2">The sequence shown here is derived from an EMBL/GenBank/DDBJ whole genome shotgun (WGS) entry which is preliminary data.</text>
</comment>
<evidence type="ECO:0000313" key="3">
    <source>
        <dbReference type="Proteomes" id="UP000499080"/>
    </source>
</evidence>
<feature type="transmembrane region" description="Helical" evidence="1">
    <location>
        <begin position="144"/>
        <end position="162"/>
    </location>
</feature>
<keyword evidence="1" id="KW-0812">Transmembrane</keyword>
<organism evidence="2 3">
    <name type="scientific">Araneus ventricosus</name>
    <name type="common">Orbweaver spider</name>
    <name type="synonym">Epeira ventricosa</name>
    <dbReference type="NCBI Taxonomy" id="182803"/>
    <lineage>
        <taxon>Eukaryota</taxon>
        <taxon>Metazoa</taxon>
        <taxon>Ecdysozoa</taxon>
        <taxon>Arthropoda</taxon>
        <taxon>Chelicerata</taxon>
        <taxon>Arachnida</taxon>
        <taxon>Araneae</taxon>
        <taxon>Araneomorphae</taxon>
        <taxon>Entelegynae</taxon>
        <taxon>Araneoidea</taxon>
        <taxon>Araneidae</taxon>
        <taxon>Araneus</taxon>
    </lineage>
</organism>
<evidence type="ECO:0000256" key="1">
    <source>
        <dbReference type="SAM" id="Phobius"/>
    </source>
</evidence>
<dbReference type="EMBL" id="BGPR01011312">
    <property type="protein sequence ID" value="GBN50670.1"/>
    <property type="molecule type" value="Genomic_DNA"/>
</dbReference>
<dbReference type="Proteomes" id="UP000499080">
    <property type="component" value="Unassembled WGS sequence"/>
</dbReference>
<proteinExistence type="predicted"/>
<dbReference type="OrthoDB" id="6434462at2759"/>
<feature type="transmembrane region" description="Helical" evidence="1">
    <location>
        <begin position="212"/>
        <end position="235"/>
    </location>
</feature>
<keyword evidence="3" id="KW-1185">Reference proteome</keyword>
<protein>
    <submittedName>
        <fullName evidence="2">Uncharacterized protein</fullName>
    </submittedName>
</protein>
<accession>A0A4Y2PJH5</accession>
<keyword evidence="1" id="KW-1133">Transmembrane helix</keyword>
<reference evidence="2 3" key="1">
    <citation type="journal article" date="2019" name="Sci. Rep.">
        <title>Orb-weaving spider Araneus ventricosus genome elucidates the spidroin gene catalogue.</title>
        <authorList>
            <person name="Kono N."/>
            <person name="Nakamura H."/>
            <person name="Ohtoshi R."/>
            <person name="Moran D.A.P."/>
            <person name="Shinohara A."/>
            <person name="Yoshida Y."/>
            <person name="Fujiwara M."/>
            <person name="Mori M."/>
            <person name="Tomita M."/>
            <person name="Arakawa K."/>
        </authorList>
    </citation>
    <scope>NUCLEOTIDE SEQUENCE [LARGE SCALE GENOMIC DNA]</scope>
</reference>
<keyword evidence="1" id="KW-0472">Membrane</keyword>
<feature type="transmembrane region" description="Helical" evidence="1">
    <location>
        <begin position="275"/>
        <end position="295"/>
    </location>
</feature>